<evidence type="ECO:0000256" key="1">
    <source>
        <dbReference type="ARBA" id="ARBA00022737"/>
    </source>
</evidence>
<dbReference type="InterPro" id="IPR053192">
    <property type="entry name" value="Vacuole_Formation_Reg"/>
</dbReference>
<proteinExistence type="predicted"/>
<dbReference type="Pfam" id="PF03107">
    <property type="entry name" value="C1_2"/>
    <property type="match status" value="6"/>
</dbReference>
<keyword evidence="1" id="KW-0677">Repeat</keyword>
<dbReference type="InterPro" id="IPR004146">
    <property type="entry name" value="DC1"/>
</dbReference>
<feature type="domain" description="DC1" evidence="2">
    <location>
        <begin position="259"/>
        <end position="307"/>
    </location>
</feature>
<evidence type="ECO:0000313" key="4">
    <source>
        <dbReference type="EMBL" id="KAG2243406.1"/>
    </source>
</evidence>
<dbReference type="Pfam" id="PF22926">
    <property type="entry name" value="C1-like_CT"/>
    <property type="match status" value="1"/>
</dbReference>
<feature type="domain" description="DC1-like C-terminal" evidence="3">
    <location>
        <begin position="575"/>
        <end position="617"/>
    </location>
</feature>
<dbReference type="EMBL" id="JAAMPC010000205">
    <property type="protein sequence ID" value="KAG2243406.1"/>
    <property type="molecule type" value="Genomic_DNA"/>
</dbReference>
<dbReference type="Proteomes" id="UP000886595">
    <property type="component" value="Unassembled WGS sequence"/>
</dbReference>
<dbReference type="SUPFAM" id="SSF57889">
    <property type="entry name" value="Cysteine-rich domain"/>
    <property type="match status" value="7"/>
</dbReference>
<dbReference type="InterPro" id="IPR054483">
    <property type="entry name" value="DC1-like_CT"/>
</dbReference>
<keyword evidence="5" id="KW-1185">Reference proteome</keyword>
<organism evidence="4 5">
    <name type="scientific">Brassica carinata</name>
    <name type="common">Ethiopian mustard</name>
    <name type="synonym">Abyssinian cabbage</name>
    <dbReference type="NCBI Taxonomy" id="52824"/>
    <lineage>
        <taxon>Eukaryota</taxon>
        <taxon>Viridiplantae</taxon>
        <taxon>Streptophyta</taxon>
        <taxon>Embryophyta</taxon>
        <taxon>Tracheophyta</taxon>
        <taxon>Spermatophyta</taxon>
        <taxon>Magnoliopsida</taxon>
        <taxon>eudicotyledons</taxon>
        <taxon>Gunneridae</taxon>
        <taxon>Pentapetalae</taxon>
        <taxon>rosids</taxon>
        <taxon>malvids</taxon>
        <taxon>Brassicales</taxon>
        <taxon>Brassicaceae</taxon>
        <taxon>Brassiceae</taxon>
        <taxon>Brassica</taxon>
    </lineage>
</organism>
<dbReference type="OrthoDB" id="938199at2759"/>
<comment type="caution">
    <text evidence="4">The sequence shown here is derived from an EMBL/GenBank/DDBJ whole genome shotgun (WGS) entry which is preliminary data.</text>
</comment>
<dbReference type="AlphaFoldDB" id="A0A8X7TJH7"/>
<gene>
    <name evidence="4" type="ORF">Bca52824_094752</name>
</gene>
<name>A0A8X7TJH7_BRACI</name>
<feature type="domain" description="DC1" evidence="2">
    <location>
        <begin position="119"/>
        <end position="162"/>
    </location>
</feature>
<reference evidence="4 5" key="1">
    <citation type="submission" date="2020-02" db="EMBL/GenBank/DDBJ databases">
        <authorList>
            <person name="Ma Q."/>
            <person name="Huang Y."/>
            <person name="Song X."/>
            <person name="Pei D."/>
        </authorList>
    </citation>
    <scope>NUCLEOTIDE SEQUENCE [LARGE SCALE GENOMIC DNA]</scope>
    <source>
        <strain evidence="4">Sxm20200214</strain>
        <tissue evidence="4">Leaf</tissue>
    </source>
</reference>
<accession>A0A8X7TJH7</accession>
<sequence>MESEGVLSLPLIHDHPMMSFNCLRKGDCCGRFQSQSEGYYCKICDFFVHKKCGDEISEFINHPSHPSHTLELRHKSTNRCDFCRWRILKLFYRCDKCDFDLDLHCAKYQPPDVIDNFEMHPHKLILLKERIEFDCSAKCRKARGGLPYKCEECDVAFHVDCVWHPEAAELKHPTEVNHSYHSLHPLKLLTGEPPDYSDGKCRLCGRGVDKESFYHCSSCDFTLDMPCVLNPPPHPYICVQCDFMIHHHCLGLPRVIHINRHNHRVSRTSVLGVVNSVCGVCRKKVDWKYGGFSCHKCPGYVVHSICATREDVWNGEELEGVPEEEENIEPYVVIDDITIQHFSHNEHYLRLHGSGVLYEDNKWCNACNHHIRLQSYYGCMDCDFSLHQNCAQCPRKKWHVLHNDRLTLDTNKELHVFNCIACDRRSNGFMYKHGDTYLDVLCGSISEPFVHPSHPHHPLYYIPTEEDKRCNGCNRWENCALRCIEGDCGFVLGFECATLPQVVKHIGYNHPLSLCYGEEEASGKYWCDICEKETNPKEWFYTCKDHLASLHTNCVLGHSGGLLPRSVAKMWGKSYEVVLNNSVTRPFCQLCKSRCMYPIYFKFLGNTAAYICSRYCVFGFSFSGAPER</sequence>
<feature type="domain" description="DC1" evidence="2">
    <location>
        <begin position="63"/>
        <end position="106"/>
    </location>
</feature>
<dbReference type="PANTHER" id="PTHR32410:SF154">
    <property type="entry name" value="CHP-RICH ZINC FINGER PROTEIN-LIKE-RELATED"/>
    <property type="match status" value="1"/>
</dbReference>
<evidence type="ECO:0000313" key="5">
    <source>
        <dbReference type="Proteomes" id="UP000886595"/>
    </source>
</evidence>
<feature type="domain" description="DC1" evidence="2">
    <location>
        <begin position="342"/>
        <end position="391"/>
    </location>
</feature>
<evidence type="ECO:0008006" key="6">
    <source>
        <dbReference type="Google" id="ProtNLM"/>
    </source>
</evidence>
<dbReference type="PANTHER" id="PTHR32410">
    <property type="entry name" value="CYSTEINE/HISTIDINE-RICH C1 DOMAIN FAMILY PROTEIN"/>
    <property type="match status" value="1"/>
</dbReference>
<dbReference type="InterPro" id="IPR046349">
    <property type="entry name" value="C1-like_sf"/>
</dbReference>
<feature type="domain" description="DC1" evidence="2">
    <location>
        <begin position="509"/>
        <end position="555"/>
    </location>
</feature>
<evidence type="ECO:0000259" key="3">
    <source>
        <dbReference type="Pfam" id="PF22926"/>
    </source>
</evidence>
<feature type="domain" description="DC1" evidence="2">
    <location>
        <begin position="180"/>
        <end position="228"/>
    </location>
</feature>
<evidence type="ECO:0000259" key="2">
    <source>
        <dbReference type="Pfam" id="PF03107"/>
    </source>
</evidence>
<protein>
    <recommendedName>
        <fullName evidence="6">Phorbol-ester/DAG-type domain-containing protein</fullName>
    </recommendedName>
</protein>